<comment type="caution">
    <text evidence="8">The sequence shown here is derived from an EMBL/GenBank/DDBJ whole genome shotgun (WGS) entry which is preliminary data.</text>
</comment>
<sequence>MAYETIIVQIEEGIATITLNRPMVLNALSNQVFNEIAEAASTLSADPSVRVVIITGGEKVFAAGADIGQMAAATAVEVMNSDRPSQRAINIIENMPKPVIAAVAGFALGGGCELTLAADVRIAADNAQFGLPEIKLGILPGAGGTQRLPRLIGVGRAKEMIFTGNFISAEEAWRIGLVNKVVPVDQLFIEAKKMAKRFAALGAVALSMAKSAVNEGLKMDLETGLQYENKCFNLLFATEDQKEGMKAFLEKRPANFQGR</sequence>
<evidence type="ECO:0000256" key="7">
    <source>
        <dbReference type="RuleBase" id="RU003707"/>
    </source>
</evidence>
<dbReference type="EMBL" id="MLBF01000066">
    <property type="protein sequence ID" value="OLN26954.1"/>
    <property type="molecule type" value="Genomic_DNA"/>
</dbReference>
<keyword evidence="9" id="KW-1185">Reference proteome</keyword>
<dbReference type="PANTHER" id="PTHR11941">
    <property type="entry name" value="ENOYL-COA HYDRATASE-RELATED"/>
    <property type="match status" value="1"/>
</dbReference>
<dbReference type="STRING" id="1888891.DSOL_4773"/>
<evidence type="ECO:0000313" key="8">
    <source>
        <dbReference type="EMBL" id="OLN26954.1"/>
    </source>
</evidence>
<dbReference type="InterPro" id="IPR018376">
    <property type="entry name" value="Enoyl-CoA_hyd/isom_CS"/>
</dbReference>
<dbReference type="FunFam" id="1.10.12.10:FF:000001">
    <property type="entry name" value="Probable enoyl-CoA hydratase, mitochondrial"/>
    <property type="match status" value="1"/>
</dbReference>
<gene>
    <name evidence="8" type="ORF">DSOL_4773</name>
</gene>
<evidence type="ECO:0000256" key="5">
    <source>
        <dbReference type="ARBA" id="ARBA00050624"/>
    </source>
</evidence>
<evidence type="ECO:0000256" key="1">
    <source>
        <dbReference type="ARBA" id="ARBA00005086"/>
    </source>
</evidence>
<evidence type="ECO:0000313" key="9">
    <source>
        <dbReference type="Proteomes" id="UP000186102"/>
    </source>
</evidence>
<evidence type="ECO:0000256" key="2">
    <source>
        <dbReference type="ARBA" id="ARBA00005254"/>
    </source>
</evidence>
<dbReference type="InterPro" id="IPR029045">
    <property type="entry name" value="ClpP/crotonase-like_dom_sf"/>
</dbReference>
<dbReference type="Proteomes" id="UP000186102">
    <property type="component" value="Unassembled WGS sequence"/>
</dbReference>
<comment type="pathway">
    <text evidence="1">Lipid metabolism; butanoate metabolism.</text>
</comment>
<comment type="similarity">
    <text evidence="2 7">Belongs to the enoyl-CoA hydratase/isomerase family.</text>
</comment>
<dbReference type="InterPro" id="IPR001753">
    <property type="entry name" value="Enoyl-CoA_hydra/iso"/>
</dbReference>
<name>A0A1Q8QHY6_9FIRM</name>
<evidence type="ECO:0000256" key="6">
    <source>
        <dbReference type="ARBA" id="ARBA00067035"/>
    </source>
</evidence>
<protein>
    <recommendedName>
        <fullName evidence="6">short-chain-enoyl-CoA hydratase</fullName>
        <ecNumber evidence="6">4.2.1.150</ecNumber>
    </recommendedName>
</protein>
<dbReference type="PANTHER" id="PTHR11941:SF54">
    <property type="entry name" value="ENOYL-COA HYDRATASE, MITOCHONDRIAL"/>
    <property type="match status" value="1"/>
</dbReference>
<dbReference type="OrthoDB" id="9775794at2"/>
<dbReference type="Gene3D" id="1.10.12.10">
    <property type="entry name" value="Lyase 2-enoyl-coa Hydratase, Chain A, domain 2"/>
    <property type="match status" value="1"/>
</dbReference>
<comment type="catalytic activity">
    <reaction evidence="5">
        <text>a short-chain (3S)-3-hydroxyacyl-CoA = a short-chain (2E)-enoyl-CoA + H2O</text>
        <dbReference type="Rhea" id="RHEA:52664"/>
        <dbReference type="ChEBI" id="CHEBI:15377"/>
        <dbReference type="ChEBI" id="CHEBI:87488"/>
        <dbReference type="ChEBI" id="CHEBI:136760"/>
        <dbReference type="EC" id="4.2.1.150"/>
    </reaction>
</comment>
<dbReference type="Pfam" id="PF00378">
    <property type="entry name" value="ECH_1"/>
    <property type="match status" value="1"/>
</dbReference>
<reference evidence="8 9" key="1">
    <citation type="submission" date="2016-09" db="EMBL/GenBank/DDBJ databases">
        <title>Complete genome of Desulfosporosinus sp. OL.</title>
        <authorList>
            <person name="Mardanov A."/>
            <person name="Beletsky A."/>
            <person name="Panova A."/>
            <person name="Karnachuk O."/>
            <person name="Ravin N."/>
        </authorList>
    </citation>
    <scope>NUCLEOTIDE SEQUENCE [LARGE SCALE GENOMIC DNA]</scope>
    <source>
        <strain evidence="8 9">OL</strain>
    </source>
</reference>
<dbReference type="EC" id="4.2.1.150" evidence="6"/>
<dbReference type="GO" id="GO:0018812">
    <property type="term" value="F:3-hydroxyacyl-CoA dehydratase activity"/>
    <property type="evidence" value="ECO:0007669"/>
    <property type="project" value="UniProtKB-EC"/>
</dbReference>
<proteinExistence type="inferred from homology"/>
<dbReference type="RefSeq" id="WP_075367060.1">
    <property type="nucleotide sequence ID" value="NZ_MLBF01000066.1"/>
</dbReference>
<dbReference type="GO" id="GO:0006635">
    <property type="term" value="P:fatty acid beta-oxidation"/>
    <property type="evidence" value="ECO:0007669"/>
    <property type="project" value="TreeGrafter"/>
</dbReference>
<dbReference type="PROSITE" id="PS00166">
    <property type="entry name" value="ENOYL_COA_HYDRATASE"/>
    <property type="match status" value="1"/>
</dbReference>
<dbReference type="AlphaFoldDB" id="A0A1Q8QHY6"/>
<evidence type="ECO:0000256" key="4">
    <source>
        <dbReference type="ARBA" id="ARBA00023239"/>
    </source>
</evidence>
<dbReference type="Gene3D" id="3.90.226.10">
    <property type="entry name" value="2-enoyl-CoA Hydratase, Chain A, domain 1"/>
    <property type="match status" value="1"/>
</dbReference>
<dbReference type="FunFam" id="3.90.226.10:FF:000009">
    <property type="entry name" value="Carnitinyl-CoA dehydratase"/>
    <property type="match status" value="1"/>
</dbReference>
<dbReference type="CDD" id="cd06558">
    <property type="entry name" value="crotonase-like"/>
    <property type="match status" value="1"/>
</dbReference>
<comment type="subunit">
    <text evidence="3">Homotetramer.</text>
</comment>
<organism evidence="8 9">
    <name type="scientific">Desulfosporosinus metallidurans</name>
    <dbReference type="NCBI Taxonomy" id="1888891"/>
    <lineage>
        <taxon>Bacteria</taxon>
        <taxon>Bacillati</taxon>
        <taxon>Bacillota</taxon>
        <taxon>Clostridia</taxon>
        <taxon>Eubacteriales</taxon>
        <taxon>Desulfitobacteriaceae</taxon>
        <taxon>Desulfosporosinus</taxon>
    </lineage>
</organism>
<dbReference type="InterPro" id="IPR014748">
    <property type="entry name" value="Enoyl-CoA_hydra_C"/>
</dbReference>
<keyword evidence="4" id="KW-0456">Lyase</keyword>
<accession>A0A1Q8QHY6</accession>
<dbReference type="SUPFAM" id="SSF52096">
    <property type="entry name" value="ClpP/crotonase"/>
    <property type="match status" value="1"/>
</dbReference>
<evidence type="ECO:0000256" key="3">
    <source>
        <dbReference type="ARBA" id="ARBA00011881"/>
    </source>
</evidence>